<dbReference type="CDD" id="cd01948">
    <property type="entry name" value="EAL"/>
    <property type="match status" value="1"/>
</dbReference>
<dbReference type="SUPFAM" id="SSF141868">
    <property type="entry name" value="EAL domain-like"/>
    <property type="match status" value="1"/>
</dbReference>
<dbReference type="Pfam" id="PF13185">
    <property type="entry name" value="GAF_2"/>
    <property type="match status" value="1"/>
</dbReference>
<sequence>MSSTKAPVVFRQLADSLTSVSENSFFYHLVKALSDILRVDHVLLARFDSQRGIATPLAFWTHGALSELDVYAVKDTPCEQVVMLSRWHIPSGVIDRFPNDTRLEALSAEGYWGMALQAPDGTCQGVLAIMHSSPLELPAYAEEILRVIAILGGTELARQLTQDNVQVRLRRKKRALRLMNRRHDLLMHTGSEQQLLQAACSVAVSVGGYSGAWVTALTPEMGSGEALSIEAMADEDGEAASWLSPAQLFISRYCKGLAERALQHNRYIVIERPNDETLPSGVNQALSALGAEQVVALPLQYADKQYGVMTLYHRQPGMLNVDEMQLLEELVDEVSLGIYSRRQKQAETRIQHAVTRIATAVSASNGEAFLHQLTVHMAEALSAEVGFIALLDEQDTDFACTLTLYVEGQLQENFAYYLPGVPCHRVMAEQECIVHKDAAIMLPGETNGALSWVNGYVGRRLDNSHGQPMGLIGVMFKEPLADVDIVRNVLQIFAARAASELERQEDENRIRQLAFNDSGTQLPNRAAFMRHLKHVLTDASAPGMALLILDLNHFKEINDTAGHDLGDIVLQEVASRLAASLTYNEYLARLGGDEFVVVCPARDEADALANARRLCECIEPPFNVYQQSFELTVSVGISLYPRHATTPLDLLKDADIAMYQAKRQKLPVCVFEPWMECEVAEQLQIAKRLSNAIAEKQLRLHFQPQVDLRNGRLIGAEALCRWNDEELGVVSPGRFIPIAEERGMMVALGNWVIEEACRQLAQWHQQGLRLPGQLAINIAADQFEDGDLVTSLLDYCQQFQVEASMLSLEITESGIMVNPEKAIAMTKTLKGKGLGLAIDDFGTGYSSLAYLKRFAADKIKIDISFVRDMLTSDNDRVIVETIIAMATTLGLETIAEGIEHASQAEALMAMGCTQAQGYYFDRPLPADQFAARWLMGAQRL</sequence>
<dbReference type="Pfam" id="PF00990">
    <property type="entry name" value="GGDEF"/>
    <property type="match status" value="1"/>
</dbReference>
<dbReference type="Gene3D" id="3.30.450.40">
    <property type="match status" value="1"/>
</dbReference>
<evidence type="ECO:0000313" key="3">
    <source>
        <dbReference type="EMBL" id="SES04274.1"/>
    </source>
</evidence>
<dbReference type="InterPro" id="IPR029016">
    <property type="entry name" value="GAF-like_dom_sf"/>
</dbReference>
<dbReference type="NCBIfam" id="TIGR00254">
    <property type="entry name" value="GGDEF"/>
    <property type="match status" value="1"/>
</dbReference>
<dbReference type="CDD" id="cd01949">
    <property type="entry name" value="GGDEF"/>
    <property type="match status" value="1"/>
</dbReference>
<dbReference type="PANTHER" id="PTHR33121">
    <property type="entry name" value="CYCLIC DI-GMP PHOSPHODIESTERASE PDEF"/>
    <property type="match status" value="1"/>
</dbReference>
<dbReference type="GO" id="GO:0071111">
    <property type="term" value="F:cyclic-guanylate-specific phosphodiesterase activity"/>
    <property type="evidence" value="ECO:0007669"/>
    <property type="project" value="InterPro"/>
</dbReference>
<dbReference type="PROSITE" id="PS50887">
    <property type="entry name" value="GGDEF"/>
    <property type="match status" value="1"/>
</dbReference>
<protein>
    <submittedName>
        <fullName evidence="3">Diguanylate cyclase (GGDEF) domain-containing protein</fullName>
    </submittedName>
</protein>
<dbReference type="SUPFAM" id="SSF55781">
    <property type="entry name" value="GAF domain-like"/>
    <property type="match status" value="3"/>
</dbReference>
<name>A0A1H9U531_9GAMM</name>
<dbReference type="InterPro" id="IPR050706">
    <property type="entry name" value="Cyclic-di-GMP_PDE-like"/>
</dbReference>
<keyword evidence="4" id="KW-1185">Reference proteome</keyword>
<accession>A0A1H9U531</accession>
<dbReference type="AlphaFoldDB" id="A0A1H9U531"/>
<dbReference type="SMART" id="SM00065">
    <property type="entry name" value="GAF"/>
    <property type="match status" value="3"/>
</dbReference>
<gene>
    <name evidence="3" type="ORF">SAMN04487958_10659</name>
</gene>
<organism evidence="3 4">
    <name type="scientific">Vreelandella subterranea</name>
    <dbReference type="NCBI Taxonomy" id="416874"/>
    <lineage>
        <taxon>Bacteria</taxon>
        <taxon>Pseudomonadati</taxon>
        <taxon>Pseudomonadota</taxon>
        <taxon>Gammaproteobacteria</taxon>
        <taxon>Oceanospirillales</taxon>
        <taxon>Halomonadaceae</taxon>
        <taxon>Vreelandella</taxon>
    </lineage>
</organism>
<dbReference type="Proteomes" id="UP000198505">
    <property type="component" value="Unassembled WGS sequence"/>
</dbReference>
<proteinExistence type="predicted"/>
<dbReference type="Pfam" id="PF00563">
    <property type="entry name" value="EAL"/>
    <property type="match status" value="1"/>
</dbReference>
<dbReference type="InterPro" id="IPR003018">
    <property type="entry name" value="GAF"/>
</dbReference>
<reference evidence="4" key="1">
    <citation type="submission" date="2016-10" db="EMBL/GenBank/DDBJ databases">
        <authorList>
            <person name="Varghese N."/>
            <person name="Submissions S."/>
        </authorList>
    </citation>
    <scope>NUCLEOTIDE SEQUENCE [LARGE SCALE GENOMIC DNA]</scope>
    <source>
        <strain evidence="4">CGMCC 1.6495</strain>
    </source>
</reference>
<dbReference type="InterPro" id="IPR035919">
    <property type="entry name" value="EAL_sf"/>
</dbReference>
<dbReference type="InterPro" id="IPR001633">
    <property type="entry name" value="EAL_dom"/>
</dbReference>
<dbReference type="InterPro" id="IPR043128">
    <property type="entry name" value="Rev_trsase/Diguanyl_cyclase"/>
</dbReference>
<dbReference type="InterPro" id="IPR029787">
    <property type="entry name" value="Nucleotide_cyclase"/>
</dbReference>
<evidence type="ECO:0000259" key="2">
    <source>
        <dbReference type="PROSITE" id="PS50887"/>
    </source>
</evidence>
<evidence type="ECO:0000259" key="1">
    <source>
        <dbReference type="PROSITE" id="PS50883"/>
    </source>
</evidence>
<dbReference type="Gene3D" id="3.20.20.450">
    <property type="entry name" value="EAL domain"/>
    <property type="match status" value="1"/>
</dbReference>
<dbReference type="RefSeq" id="WP_245748473.1">
    <property type="nucleotide sequence ID" value="NZ_FOGS01000006.1"/>
</dbReference>
<dbReference type="PANTHER" id="PTHR33121:SF70">
    <property type="entry name" value="SIGNALING PROTEIN YKOW"/>
    <property type="match status" value="1"/>
</dbReference>
<dbReference type="PROSITE" id="PS50883">
    <property type="entry name" value="EAL"/>
    <property type="match status" value="1"/>
</dbReference>
<dbReference type="SMART" id="SM00267">
    <property type="entry name" value="GGDEF"/>
    <property type="match status" value="1"/>
</dbReference>
<feature type="domain" description="GGDEF" evidence="2">
    <location>
        <begin position="542"/>
        <end position="673"/>
    </location>
</feature>
<dbReference type="InterPro" id="IPR000160">
    <property type="entry name" value="GGDEF_dom"/>
</dbReference>
<evidence type="ECO:0000313" key="4">
    <source>
        <dbReference type="Proteomes" id="UP000198505"/>
    </source>
</evidence>
<dbReference type="EMBL" id="FOGS01000006">
    <property type="protein sequence ID" value="SES04274.1"/>
    <property type="molecule type" value="Genomic_DNA"/>
</dbReference>
<feature type="domain" description="EAL" evidence="1">
    <location>
        <begin position="682"/>
        <end position="937"/>
    </location>
</feature>
<dbReference type="Gene3D" id="3.30.70.270">
    <property type="match status" value="1"/>
</dbReference>
<dbReference type="SUPFAM" id="SSF55073">
    <property type="entry name" value="Nucleotide cyclase"/>
    <property type="match status" value="1"/>
</dbReference>
<dbReference type="SMART" id="SM00052">
    <property type="entry name" value="EAL"/>
    <property type="match status" value="1"/>
</dbReference>
<dbReference type="STRING" id="416874.SAMN04487958_10659"/>